<evidence type="ECO:0000259" key="27">
    <source>
        <dbReference type="PROSITE" id="PS50026"/>
    </source>
</evidence>
<dbReference type="SUPFAM" id="SSF56436">
    <property type="entry name" value="C-type lectin-like"/>
    <property type="match status" value="3"/>
</dbReference>
<evidence type="ECO:0000256" key="13">
    <source>
        <dbReference type="ARBA" id="ARBA00023180"/>
    </source>
</evidence>
<feature type="region of interest" description="Disordered" evidence="25">
    <location>
        <begin position="1579"/>
        <end position="1625"/>
    </location>
</feature>
<keyword evidence="7 26" id="KW-0732">Signal</keyword>
<dbReference type="CDD" id="cd03520">
    <property type="entry name" value="Link_domain_CSPGs_modules_2_4"/>
    <property type="match status" value="1"/>
</dbReference>
<dbReference type="SMART" id="SM00445">
    <property type="entry name" value="LINK"/>
    <property type="match status" value="2"/>
</dbReference>
<feature type="compositionally biased region" description="Acidic residues" evidence="25">
    <location>
        <begin position="1831"/>
        <end position="1843"/>
    </location>
</feature>
<name>A0A2D0PS02_ICTPU</name>
<dbReference type="InterPro" id="IPR007110">
    <property type="entry name" value="Ig-like_dom"/>
</dbReference>
<dbReference type="RefSeq" id="XP_017307858.1">
    <property type="nucleotide sequence ID" value="XM_017452369.3"/>
</dbReference>
<keyword evidence="4" id="KW-0272">Extracellular matrix</keyword>
<feature type="disulfide bond" evidence="23">
    <location>
        <begin position="3120"/>
        <end position="3147"/>
    </location>
</feature>
<dbReference type="SMART" id="SM00032">
    <property type="entry name" value="CCP"/>
    <property type="match status" value="1"/>
</dbReference>
<dbReference type="FunFam" id="3.10.100.10:FF:000002">
    <property type="entry name" value="Hyaluronan proteoglycan link protein 1"/>
    <property type="match status" value="1"/>
</dbReference>
<keyword evidence="3" id="KW-0964">Secreted</keyword>
<proteinExistence type="predicted"/>
<dbReference type="RefSeq" id="XP_017307859.1">
    <property type="nucleotide sequence ID" value="XM_017452370.3"/>
</dbReference>
<dbReference type="PROSITE" id="PS50026">
    <property type="entry name" value="EGF_3"/>
    <property type="match status" value="2"/>
</dbReference>
<feature type="compositionally biased region" description="Basic and acidic residues" evidence="25">
    <location>
        <begin position="1768"/>
        <end position="1777"/>
    </location>
</feature>
<protein>
    <recommendedName>
        <fullName evidence="18">Versican core protein</fullName>
    </recommendedName>
    <alternativeName>
        <fullName evidence="19">Chondroitin sulfate proteoglycan core protein 2</fullName>
    </alternativeName>
    <alternativeName>
        <fullName evidence="20">Large fibroblast proteoglycan</fullName>
    </alternativeName>
    <alternativeName>
        <fullName evidence="21">PG-M</fullName>
    </alternativeName>
</protein>
<dbReference type="InterPro" id="IPR018097">
    <property type="entry name" value="EGF_Ca-bd_CS"/>
</dbReference>
<organism evidence="32 35">
    <name type="scientific">Ictalurus punctatus</name>
    <name type="common">Channel catfish</name>
    <name type="synonym">Silurus punctatus</name>
    <dbReference type="NCBI Taxonomy" id="7998"/>
    <lineage>
        <taxon>Eukaryota</taxon>
        <taxon>Metazoa</taxon>
        <taxon>Chordata</taxon>
        <taxon>Craniata</taxon>
        <taxon>Vertebrata</taxon>
        <taxon>Euteleostomi</taxon>
        <taxon>Actinopterygii</taxon>
        <taxon>Neopterygii</taxon>
        <taxon>Teleostei</taxon>
        <taxon>Ostariophysi</taxon>
        <taxon>Siluriformes</taxon>
        <taxon>Ictaluridae</taxon>
        <taxon>Ictalurus</taxon>
    </lineage>
</organism>
<feature type="region of interest" description="Disordered" evidence="25">
    <location>
        <begin position="1017"/>
        <end position="1037"/>
    </location>
</feature>
<dbReference type="Proteomes" id="UP000221080">
    <property type="component" value="Chromosome 22"/>
</dbReference>
<keyword evidence="15" id="KW-0373">Hyaluronic acid</keyword>
<dbReference type="GO" id="GO:0001750">
    <property type="term" value="C:photoreceptor outer segment"/>
    <property type="evidence" value="ECO:0007669"/>
    <property type="project" value="UniProtKB-SubCell"/>
</dbReference>
<dbReference type="Gene3D" id="2.10.70.10">
    <property type="entry name" value="Complement Module, domain 1"/>
    <property type="match status" value="1"/>
</dbReference>
<dbReference type="KEGG" id="ipu:108255962"/>
<evidence type="ECO:0000256" key="11">
    <source>
        <dbReference type="ARBA" id="ARBA00022974"/>
    </source>
</evidence>
<evidence type="ECO:0000313" key="33">
    <source>
        <dbReference type="RefSeq" id="XP_017307858.1"/>
    </source>
</evidence>
<feature type="compositionally biased region" description="Polar residues" evidence="25">
    <location>
        <begin position="1610"/>
        <end position="1625"/>
    </location>
</feature>
<dbReference type="GO" id="GO:0005886">
    <property type="term" value="C:plasma membrane"/>
    <property type="evidence" value="ECO:0007669"/>
    <property type="project" value="UniProtKB-ARBA"/>
</dbReference>
<evidence type="ECO:0000256" key="6">
    <source>
        <dbReference type="ARBA" id="ARBA00022659"/>
    </source>
</evidence>
<dbReference type="SMART" id="SM00409">
    <property type="entry name" value="IG"/>
    <property type="match status" value="1"/>
</dbReference>
<keyword evidence="16" id="KW-0393">Immunoglobulin domain</keyword>
<dbReference type="PRINTS" id="PR01265">
    <property type="entry name" value="LINKMODULE"/>
</dbReference>
<dbReference type="SUPFAM" id="SSF48726">
    <property type="entry name" value="Immunoglobulin"/>
    <property type="match status" value="1"/>
</dbReference>
<reference evidence="33 34" key="2">
    <citation type="submission" date="2025-04" db="UniProtKB">
        <authorList>
            <consortium name="RefSeq"/>
        </authorList>
    </citation>
    <scope>IDENTIFICATION</scope>
    <source>
        <tissue evidence="33 34">Blood</tissue>
    </source>
</reference>
<feature type="region of interest" description="Disordered" evidence="25">
    <location>
        <begin position="3171"/>
        <end position="3196"/>
    </location>
</feature>
<evidence type="ECO:0000313" key="32">
    <source>
        <dbReference type="Proteomes" id="UP000221080"/>
    </source>
</evidence>
<feature type="compositionally biased region" description="Low complexity" evidence="25">
    <location>
        <begin position="1800"/>
        <end position="1814"/>
    </location>
</feature>
<dbReference type="GO" id="GO:1901222">
    <property type="term" value="P:regulation of non-canonical NF-kappaB signal transduction"/>
    <property type="evidence" value="ECO:0007669"/>
    <property type="project" value="UniProtKB-ARBA"/>
</dbReference>
<feature type="domain" description="Sushi" evidence="30">
    <location>
        <begin position="3089"/>
        <end position="3149"/>
    </location>
</feature>
<dbReference type="PROSITE" id="PS50041">
    <property type="entry name" value="C_TYPE_LECTIN_2"/>
    <property type="match status" value="1"/>
</dbReference>
<dbReference type="GO" id="GO:0005509">
    <property type="term" value="F:calcium ion binding"/>
    <property type="evidence" value="ECO:0007669"/>
    <property type="project" value="InterPro"/>
</dbReference>
<keyword evidence="8" id="KW-0430">Lectin</keyword>
<keyword evidence="9" id="KW-0677">Repeat</keyword>
<feature type="compositionally biased region" description="Polar residues" evidence="25">
    <location>
        <begin position="1749"/>
        <end position="1767"/>
    </location>
</feature>
<dbReference type="Pfam" id="PF00059">
    <property type="entry name" value="Lectin_C"/>
    <property type="match status" value="1"/>
</dbReference>
<dbReference type="InterPro" id="IPR050691">
    <property type="entry name" value="Hyaluronan_bind_Proteoglycan"/>
</dbReference>
<keyword evidence="14" id="KW-0966">Cell projection</keyword>
<dbReference type="Pfam" id="PF00008">
    <property type="entry name" value="EGF"/>
    <property type="match status" value="1"/>
</dbReference>
<evidence type="ECO:0000256" key="14">
    <source>
        <dbReference type="ARBA" id="ARBA00023273"/>
    </source>
</evidence>
<dbReference type="SMART" id="SM00181">
    <property type="entry name" value="EGF"/>
    <property type="match status" value="2"/>
</dbReference>
<dbReference type="InterPro" id="IPR013783">
    <property type="entry name" value="Ig-like_fold"/>
</dbReference>
<evidence type="ECO:0000256" key="24">
    <source>
        <dbReference type="PROSITE-ProRule" id="PRU00323"/>
    </source>
</evidence>
<dbReference type="Gene3D" id="2.10.25.10">
    <property type="entry name" value="Laminin"/>
    <property type="match status" value="2"/>
</dbReference>
<evidence type="ECO:0000256" key="7">
    <source>
        <dbReference type="ARBA" id="ARBA00022729"/>
    </source>
</evidence>
<evidence type="ECO:0000256" key="23">
    <source>
        <dbReference type="PROSITE-ProRule" id="PRU00302"/>
    </source>
</evidence>
<dbReference type="RefSeq" id="XP_017307860.1">
    <property type="nucleotide sequence ID" value="XM_017452371.3"/>
</dbReference>
<feature type="compositionally biased region" description="Basic and acidic residues" evidence="25">
    <location>
        <begin position="1858"/>
        <end position="1868"/>
    </location>
</feature>
<dbReference type="GeneID" id="108255962"/>
<dbReference type="InterPro" id="IPR036179">
    <property type="entry name" value="Ig-like_dom_sf"/>
</dbReference>
<evidence type="ECO:0000259" key="28">
    <source>
        <dbReference type="PROSITE" id="PS50041"/>
    </source>
</evidence>
<dbReference type="InterPro" id="IPR035976">
    <property type="entry name" value="Sushi/SCR/CCP_sf"/>
</dbReference>
<dbReference type="GO" id="GO:0045202">
    <property type="term" value="C:synapse"/>
    <property type="evidence" value="ECO:0007669"/>
    <property type="project" value="TreeGrafter"/>
</dbReference>
<feature type="disulfide bond" evidence="22">
    <location>
        <begin position="2910"/>
        <end position="2919"/>
    </location>
</feature>
<dbReference type="PANTHER" id="PTHR22804">
    <property type="entry name" value="AGGRECAN/VERSICAN PROTEOGLYCAN"/>
    <property type="match status" value="1"/>
</dbReference>
<feature type="region of interest" description="Disordered" evidence="25">
    <location>
        <begin position="1749"/>
        <end position="1777"/>
    </location>
</feature>
<keyword evidence="13" id="KW-0325">Glycoprotein</keyword>
<feature type="compositionally biased region" description="Polar residues" evidence="25">
    <location>
        <begin position="1815"/>
        <end position="1827"/>
    </location>
</feature>
<feature type="disulfide bond" evidence="23">
    <location>
        <begin position="3091"/>
        <end position="3134"/>
    </location>
</feature>
<dbReference type="GO" id="GO:0033165">
    <property type="term" value="C:interphotoreceptor matrix"/>
    <property type="evidence" value="ECO:0007669"/>
    <property type="project" value="UniProtKB-SubCell"/>
</dbReference>
<dbReference type="GO" id="GO:0007417">
    <property type="term" value="P:central nervous system development"/>
    <property type="evidence" value="ECO:0007669"/>
    <property type="project" value="TreeGrafter"/>
</dbReference>
<dbReference type="FunFam" id="2.10.70.10:FF:000003">
    <property type="entry name" value="Versican core protein"/>
    <property type="match status" value="1"/>
</dbReference>
<evidence type="ECO:0000313" key="34">
    <source>
        <dbReference type="RefSeq" id="XP_017307859.1"/>
    </source>
</evidence>
<dbReference type="InterPro" id="IPR000152">
    <property type="entry name" value="EGF-type_Asp/Asn_hydroxyl_site"/>
</dbReference>
<evidence type="ECO:0000256" key="10">
    <source>
        <dbReference type="ARBA" id="ARBA00022837"/>
    </source>
</evidence>
<dbReference type="Gene3D" id="2.60.40.10">
    <property type="entry name" value="Immunoglobulins"/>
    <property type="match status" value="1"/>
</dbReference>
<comment type="function">
    <text evidence="17">May play a role in intercellular signaling and in connecting cells with the extracellular matrix. May take part in the regulation of cell motility, growth and differentiation. Binds hyaluronic acid.</text>
</comment>
<dbReference type="PROSITE" id="PS50835">
    <property type="entry name" value="IG_LIKE"/>
    <property type="match status" value="1"/>
</dbReference>
<dbReference type="CDD" id="cd03517">
    <property type="entry name" value="Link_domain_CSPGs_modules_1_3"/>
    <property type="match status" value="1"/>
</dbReference>
<dbReference type="InterPro" id="IPR000742">
    <property type="entry name" value="EGF"/>
</dbReference>
<dbReference type="Pfam" id="PF07686">
    <property type="entry name" value="V-set"/>
    <property type="match status" value="1"/>
</dbReference>
<feature type="domain" description="C-type lectin" evidence="28">
    <location>
        <begin position="2971"/>
        <end position="3085"/>
    </location>
</feature>
<comment type="caution">
    <text evidence="22">Lacks conserved residue(s) required for the propagation of feature annotation.</text>
</comment>
<dbReference type="PROSITE" id="PS01241">
    <property type="entry name" value="LINK_1"/>
    <property type="match status" value="2"/>
</dbReference>
<feature type="signal peptide" evidence="26">
    <location>
        <begin position="1"/>
        <end position="20"/>
    </location>
</feature>
<evidence type="ECO:0000256" key="9">
    <source>
        <dbReference type="ARBA" id="ARBA00022737"/>
    </source>
</evidence>
<feature type="compositionally biased region" description="Polar residues" evidence="25">
    <location>
        <begin position="2769"/>
        <end position="2788"/>
    </location>
</feature>
<evidence type="ECO:0000256" key="5">
    <source>
        <dbReference type="ARBA" id="ARBA00022536"/>
    </source>
</evidence>
<keyword evidence="11" id="KW-0654">Proteoglycan</keyword>
<evidence type="ECO:0000256" key="18">
    <source>
        <dbReference type="ARBA" id="ARBA00044099"/>
    </source>
</evidence>
<dbReference type="SMART" id="SM00406">
    <property type="entry name" value="IGv"/>
    <property type="match status" value="1"/>
</dbReference>
<evidence type="ECO:0000256" key="3">
    <source>
        <dbReference type="ARBA" id="ARBA00022525"/>
    </source>
</evidence>
<feature type="domain" description="Link" evidence="31">
    <location>
        <begin position="145"/>
        <end position="240"/>
    </location>
</feature>
<dbReference type="InterPro" id="IPR003599">
    <property type="entry name" value="Ig_sub"/>
</dbReference>
<dbReference type="FunFam" id="3.10.100.10:FF:000003">
    <property type="entry name" value="Versican core protein"/>
    <property type="match status" value="1"/>
</dbReference>
<dbReference type="GO" id="GO:0005540">
    <property type="term" value="F:hyaluronic acid binding"/>
    <property type="evidence" value="ECO:0007669"/>
    <property type="project" value="UniProtKB-KW"/>
</dbReference>
<dbReference type="InterPro" id="IPR000538">
    <property type="entry name" value="Link_dom"/>
</dbReference>
<evidence type="ECO:0000259" key="29">
    <source>
        <dbReference type="PROSITE" id="PS50835"/>
    </source>
</evidence>
<dbReference type="PANTHER" id="PTHR22804:SF6">
    <property type="entry name" value="VERSICAN CORE PROTEIN"/>
    <property type="match status" value="1"/>
</dbReference>
<evidence type="ECO:0000256" key="2">
    <source>
        <dbReference type="ARBA" id="ARBA00004593"/>
    </source>
</evidence>
<accession>A0A2D0PS02</accession>
<sequence length="3196" mass="346905">MLLNIKHILWLLCLYSTSLASGSLIVMQPVRGSLSGKVVLPCHFSTLPTASPSNATTPGTDYLRIKWTRVEGEVESIVIVAQNGVIKIGSGYKSRVSVPSHPEDIGDASLTVVKLRASDAGTYRCEVMYGIEDTQDMVSLDVSGVVFHYRPKTSRYTLTYNNAVETCRSVGATIATAEQLKAAYEDGFDQCDAGWLADQTVRYPITNPRPGCSGNLPGKPGVRSYGLRMPTETYDVFCYADKLEGDVFFAPTTNKMTFEESKTECEQRNATLASPGQLHSAWRKGLDRCDYGWLSDGSARYPVAIPRTRCGGGLLGVRTMYQFRNQTGFPDPTTKLGAYCYIGYEFLLNQTTRVDVTIEGVTTTSPSTASSTTVQTAQSESALKPKEFIYSQTTIDDSENHPLTDSPFMFSTSMALSSSSDSPSSQHVTAITEDLEVHDSVTTLADVKTVSETQDYGVHLVTTTAGTALPEIPSDKPEDNKHIEIGTIPPDVLISASPSTESMFALGKTEESILEHEKKDIASDLMHTTPDLTVKPTKLISTTIEVSQSSTAKDDTILPNVTTVHLTTITEISPTEEIQATVFGDYDSSEKGNKIGVMAGPPPTQTFTELSDTTDGLSNDATVPFTTYTIQPDTIHSDVPTSASSTVAMPKRLTTPALSEILAEKSDTTKSTVEESVLCSLEGLSKSVANGKDTEDITRSPQKSKNNCTDNPFVQVIIINIHQQNETVQLDHLIPQIPIIPEVPSDRIPSPVYGEPIWDHEEATLDFSSPAATSTPTLSFINGKHEVTIEPEKSYADKEARGDVFESVSSQNLSQTEEKIETTSNFDYSLVDTGATQDVTYSMSISLSTVEPKYVYDKEQISVESTPPSFVMPDPEDKTLIEEGNLIPNTPSGITVERSFSLKPHQPSVFPTNTTATAISEVAPSKPIDTTEEISLSIENGSGQETATIQIVQVTQESATLQATESDKLDHTMFATTEKKSLLPSFTDTTDITYTASNYQTIELGIKEYAFTSDTPMSATHQTDNMSTPEHTEKQAISKSTIMVTSSPDVERITSLKSLLITEEEGSGGEPHDLIFTKLTLQHTVTNDFEATSPHTPLDAEIMMLQTEETLLTKPSEVNITDSSENLFSTQEEESLNEISAISTVSTVEKTSKYVSSGTHSETFPFSEADGSGDQSHVILTTVFPLHTTTHSEQNITTTAVYTVQRVDETVSVKTLSEETEANQATISPSAFSSSYMETTTEPVPCSNISEEVIQEPFTATVPYVMSEEGSGDQSPDRHTAGETSAVHIIDASEMVTSTESSEKKTTDKCIIESISQGLPSTKSESLLLFQDTEGSGNQIIDAFATTSTTPNRDHFKSTIPMWDGTLLPHSEGTLLERTSESPAIAFSIPITVPSTHELTREQETTIATSTMTTSHASTLIPAFLLSDVTTLKVETHHTNGAETEKPSSTITSKDVTSNLLEDDISGENILDRLSTASFMQVHSIATDDQHMTTRTSTQSEAKESISTTTTRTFTVDHAQSISIESSSIEIGITPDTGEFNQNTTGTMVGTSHYKTESPFNTRYVENSGVQISNIVSKDSHITSAPTQEIPHSEGSGEESGEFEDGVSGDFSNTVVESTPPSQVPLTKDVLTTKSGAIMGTELAVHSTVMEVSSEFAHSTVTGTILAFTVGDGSGDQNEDILNTVSVTSPTSITTFGVRETFTTTSSSTVTADHFSLSTSQISHLESIHNATYLMSTAIDMETLGASSKDQESSILEGSADNMSETTEASKEYSVRTDEAEISYAKSTVDYSDVESATLSTKLTSESSSQIPSSPAQTDLMSSSLESGSGDTEDTTIETEGADDNGSGDLVSTVLESSHLHGDMKDTTSEGTEDEGIDDESSGALIESAAPSQAPTTDIITEKTNASMNIGIKDLPLAVPTSTDLDSLTNEDNLRKQSTVTSVTLTPGTDSIYLISKHVDIDSLVSTTDVDKGTLKLFTEDGGSGDEMLVNTPSELQKSTSATVGATMQSATSTIATGKVQLSHSTTKIFETETTEDNLEISTQVSLTTSLPIESSYTTLVDEVSVQTSPESLVTGTDVTTPVFSVIYQDGTDKEVTTIVPSSNEIRSSKITARLHDTKSITSPVIIFTEEIKDEDELFSTVTDSMRDHSTKKEFINKDDIIIDADTVSVLKPSSPFASTIITEEAAGITAVTMTPQSSSILTEEPEGSGTDSPVLPSSDLHVPTQSLEGSTAKSIDLSSSVKAEETETKPTFSVDIIADIIQTVAPSKMMPHLSTSTNSAQTTLYSAHSTTHYNTGKSYPSQTTLHDTYSTNQPTFTTTDSVSTTSQHSHIIPKPSHTTTSQPKTIFHVTSTTSQSEFRTTQAMPKTSHSMLTSVLTDNFSGDHVSAEDSGMQTSIPDVITSTDTSSPTTLTADVNSTLHGMVSATSGYNMDKTTNSKQSVFILVSQGSVTEEGSGLISELTVSSGSDVLGMAEATEHGEPRSETEIETTIHPNMEIESNTSVRTATQSDVTVQPTTIYEVTKLVQTERVEVNDRPTTVTVTKSSEMPLFDSTRGKTSSPLLSEESSGDMFSEIFTEVSTAVSFKVSTDHRDFSTTHSDALVSLSKETDSTTYAPPILTTSRVHPEAVFEITLTAQPTKDTSAADDLSTTTTIPMVFMSTSENGKYTQYTQPTKQGVQSTQGIPIMDGDAISEPSLVESVPDLFDSETFSKPESKTPLENTPVYESKTSVSSTEWPHISDKNPLQRLSTVSPLEHFTYETNKEEVTTVIPSSDETSPASPMQDSYDSFTSSVDKLNVSEEQKTFGQTEETAMAILKSTDYTTSSADGIQMHSDTTASPKDISDDTILVESSDPNPEALNGTQRPRLNMDLGYTVIGEPYDIADVHSCSDDGCMNGGSCLKRGNVQICSCLPGYTGDRCEIDIDECHPNPCRNGGTCVDGINSFNCDCLPSYRGSLCEEDTETCSYGWHKFQGHCYRYFPHRRTWDVAERECRLLDGHLTSILSHEEQQFINRLGHDYQWIGLNDKMFESDFRWTDGRILQYENWRPNQPDSFFSSGEDCVVMIWHEDGQWNDVPCNYHLTFTCKKGTVSCSQPPVVPNARTFGQMRPRYEINSLVRYQCMDGFIQRHLPTIRCKGDGSWDLPKISCMNPSNFQRRYSRWYQHIRIYGSHRKRSAEKPASSPQKHHHHAFKDNRTK</sequence>
<dbReference type="GO" id="GO:0007155">
    <property type="term" value="P:cell adhesion"/>
    <property type="evidence" value="ECO:0007669"/>
    <property type="project" value="InterPro"/>
</dbReference>
<dbReference type="PROSITE" id="PS00615">
    <property type="entry name" value="C_TYPE_LECTIN_1"/>
    <property type="match status" value="1"/>
</dbReference>
<evidence type="ECO:0000256" key="16">
    <source>
        <dbReference type="ARBA" id="ARBA00023319"/>
    </source>
</evidence>
<dbReference type="OrthoDB" id="441660at2759"/>
<evidence type="ECO:0000256" key="25">
    <source>
        <dbReference type="SAM" id="MobiDB-lite"/>
    </source>
</evidence>
<feature type="domain" description="Link" evidence="31">
    <location>
        <begin position="245"/>
        <end position="342"/>
    </location>
</feature>
<dbReference type="GO" id="GO:0002052">
    <property type="term" value="P:positive regulation of neuroblast proliferation"/>
    <property type="evidence" value="ECO:0007669"/>
    <property type="project" value="TreeGrafter"/>
</dbReference>
<feature type="domain" description="EGF-like" evidence="27">
    <location>
        <begin position="2922"/>
        <end position="2958"/>
    </location>
</feature>
<dbReference type="InterPro" id="IPR001881">
    <property type="entry name" value="EGF-like_Ca-bd_dom"/>
</dbReference>
<keyword evidence="32" id="KW-1185">Reference proteome</keyword>
<feature type="region of interest" description="Disordered" evidence="25">
    <location>
        <begin position="2317"/>
        <end position="2343"/>
    </location>
</feature>
<evidence type="ECO:0000259" key="30">
    <source>
        <dbReference type="PROSITE" id="PS50923"/>
    </source>
</evidence>
<evidence type="ECO:0000256" key="15">
    <source>
        <dbReference type="ARBA" id="ARBA00023290"/>
    </source>
</evidence>
<evidence type="ECO:0000256" key="20">
    <source>
        <dbReference type="ARBA" id="ARBA00044263"/>
    </source>
</evidence>
<dbReference type="Pfam" id="PF00084">
    <property type="entry name" value="Sushi"/>
    <property type="match status" value="1"/>
</dbReference>
<dbReference type="PROSITE" id="PS01187">
    <property type="entry name" value="EGF_CA"/>
    <property type="match status" value="1"/>
</dbReference>
<dbReference type="PROSITE" id="PS00022">
    <property type="entry name" value="EGF_1"/>
    <property type="match status" value="2"/>
</dbReference>
<gene>
    <name evidence="33 34 35" type="primary">vcana</name>
</gene>
<feature type="region of interest" description="Disordered" evidence="25">
    <location>
        <begin position="2766"/>
        <end position="2788"/>
    </location>
</feature>
<dbReference type="FunFam" id="3.10.100.10:FF:000011">
    <property type="entry name" value="Aggrecan core protein"/>
    <property type="match status" value="1"/>
</dbReference>
<feature type="region of interest" description="Disordered" evidence="25">
    <location>
        <begin position="2385"/>
        <end position="2409"/>
    </location>
</feature>
<dbReference type="SMART" id="SM00034">
    <property type="entry name" value="CLECT"/>
    <property type="match status" value="1"/>
</dbReference>
<dbReference type="GO" id="GO:0010001">
    <property type="term" value="P:glial cell differentiation"/>
    <property type="evidence" value="ECO:0007669"/>
    <property type="project" value="TreeGrafter"/>
</dbReference>
<dbReference type="InterPro" id="IPR016187">
    <property type="entry name" value="CTDL_fold"/>
</dbReference>
<keyword evidence="6 23" id="KW-0768">Sushi</keyword>
<evidence type="ECO:0000256" key="22">
    <source>
        <dbReference type="PROSITE-ProRule" id="PRU00076"/>
    </source>
</evidence>
<feature type="domain" description="Ig-like" evidence="29">
    <location>
        <begin position="32"/>
        <end position="143"/>
    </location>
</feature>
<evidence type="ECO:0000256" key="21">
    <source>
        <dbReference type="ARBA" id="ARBA00044266"/>
    </source>
</evidence>
<keyword evidence="5 22" id="KW-0245">EGF-like domain</keyword>
<dbReference type="InterPro" id="IPR016186">
    <property type="entry name" value="C-type_lectin-like/link_sf"/>
</dbReference>
<dbReference type="CDD" id="cd00054">
    <property type="entry name" value="EGF_CA"/>
    <property type="match status" value="2"/>
</dbReference>
<evidence type="ECO:0000259" key="31">
    <source>
        <dbReference type="PROSITE" id="PS50963"/>
    </source>
</evidence>
<dbReference type="GO" id="GO:0060218">
    <property type="term" value="P:hematopoietic stem cell differentiation"/>
    <property type="evidence" value="ECO:0007669"/>
    <property type="project" value="UniProtKB-ARBA"/>
</dbReference>
<dbReference type="PROSITE" id="PS01186">
    <property type="entry name" value="EGF_2"/>
    <property type="match status" value="1"/>
</dbReference>
<dbReference type="InterPro" id="IPR018378">
    <property type="entry name" value="C-type_lectin_CS"/>
</dbReference>
<dbReference type="GO" id="GO:0005615">
    <property type="term" value="C:extracellular space"/>
    <property type="evidence" value="ECO:0007669"/>
    <property type="project" value="TreeGrafter"/>
</dbReference>
<feature type="disulfide bond" evidence="24">
    <location>
        <begin position="289"/>
        <end position="310"/>
    </location>
</feature>
<feature type="compositionally biased region" description="Polar residues" evidence="25">
    <location>
        <begin position="2224"/>
        <end position="2242"/>
    </location>
</feature>
<dbReference type="InterPro" id="IPR033987">
    <property type="entry name" value="CSPG_CTLD"/>
</dbReference>
<dbReference type="PROSITE" id="PS00010">
    <property type="entry name" value="ASX_HYDROXYL"/>
    <property type="match status" value="1"/>
</dbReference>
<dbReference type="InterPro" id="IPR000436">
    <property type="entry name" value="Sushi_SCR_CCP_dom"/>
</dbReference>
<evidence type="ECO:0000256" key="1">
    <source>
        <dbReference type="ARBA" id="ARBA00004504"/>
    </source>
</evidence>
<feature type="compositionally biased region" description="Polar residues" evidence="25">
    <location>
        <begin position="1017"/>
        <end position="1029"/>
    </location>
</feature>
<feature type="region of interest" description="Disordered" evidence="25">
    <location>
        <begin position="1800"/>
        <end position="1880"/>
    </location>
</feature>
<reference evidence="32" key="1">
    <citation type="journal article" date="2016" name="Nat. Commun.">
        <title>The channel catfish genome sequence provides insights into the evolution of scale formation in teleosts.</title>
        <authorList>
            <person name="Liu Z."/>
            <person name="Liu S."/>
            <person name="Yao J."/>
            <person name="Bao L."/>
            <person name="Zhang J."/>
            <person name="Li Y."/>
            <person name="Jiang C."/>
            <person name="Sun L."/>
            <person name="Wang R."/>
            <person name="Zhang Y."/>
            <person name="Zhou T."/>
            <person name="Zeng Q."/>
            <person name="Fu Q."/>
            <person name="Gao S."/>
            <person name="Li N."/>
            <person name="Koren S."/>
            <person name="Jiang Y."/>
            <person name="Zimin A."/>
            <person name="Xu P."/>
            <person name="Phillippy A.M."/>
            <person name="Geng X."/>
            <person name="Song L."/>
            <person name="Sun F."/>
            <person name="Li C."/>
            <person name="Wang X."/>
            <person name="Chen A."/>
            <person name="Jin Y."/>
            <person name="Yuan Z."/>
            <person name="Yang Y."/>
            <person name="Tan S."/>
            <person name="Peatman E."/>
            <person name="Lu J."/>
            <person name="Qin Z."/>
            <person name="Dunham R."/>
            <person name="Li Z."/>
            <person name="Sonstegard T."/>
            <person name="Feng J."/>
            <person name="Danzmann R.G."/>
            <person name="Schroeder S."/>
            <person name="Scheffler B."/>
            <person name="Duke M.V."/>
            <person name="Ballard L."/>
            <person name="Kucuktas H."/>
            <person name="Kaltenboeck L."/>
            <person name="Liu H."/>
            <person name="Armbruster J."/>
            <person name="Xie Y."/>
            <person name="Kirby M.L."/>
            <person name="Tian Y."/>
            <person name="Flanagan M.E."/>
            <person name="Mu W."/>
            <person name="Waldbieser G.C."/>
        </authorList>
    </citation>
    <scope>NUCLEOTIDE SEQUENCE [LARGE SCALE GENOMIC DNA]</scope>
    <source>
        <strain evidence="32">SDA103</strain>
    </source>
</reference>
<evidence type="ECO:0000256" key="17">
    <source>
        <dbReference type="ARBA" id="ARBA00043896"/>
    </source>
</evidence>
<evidence type="ECO:0000256" key="26">
    <source>
        <dbReference type="SAM" id="SignalP"/>
    </source>
</evidence>
<feature type="chain" id="PRO_5013510318" description="Versican core protein" evidence="26">
    <location>
        <begin position="21"/>
        <end position="3196"/>
    </location>
</feature>
<evidence type="ECO:0000256" key="8">
    <source>
        <dbReference type="ARBA" id="ARBA00022734"/>
    </source>
</evidence>
<dbReference type="CDD" id="cd03588">
    <property type="entry name" value="CLECT_CSPGs"/>
    <property type="match status" value="1"/>
</dbReference>
<feature type="compositionally biased region" description="Low complexity" evidence="25">
    <location>
        <begin position="2395"/>
        <end position="2409"/>
    </location>
</feature>
<comment type="subcellular location">
    <subcellularLocation>
        <location evidence="1">Cell projection</location>
        <location evidence="1">Cilium</location>
        <location evidence="1">Photoreceptor outer segment</location>
    </subcellularLocation>
    <subcellularLocation>
        <location evidence="2">Secreted</location>
        <location evidence="2">Extracellular space</location>
        <location evidence="2">Extracellular matrix</location>
        <location evidence="2">Interphotoreceptor matrix</location>
    </subcellularLocation>
</comment>
<feature type="region of interest" description="Disordered" evidence="25">
    <location>
        <begin position="2197"/>
        <end position="2247"/>
    </location>
</feature>
<dbReference type="PROSITE" id="PS50963">
    <property type="entry name" value="LINK_2"/>
    <property type="match status" value="2"/>
</dbReference>
<keyword evidence="10" id="KW-0106">Calcium</keyword>
<dbReference type="GO" id="GO:0030246">
    <property type="term" value="F:carbohydrate binding"/>
    <property type="evidence" value="ECO:0007669"/>
    <property type="project" value="UniProtKB-KW"/>
</dbReference>
<dbReference type="InterPro" id="IPR001304">
    <property type="entry name" value="C-type_lectin-like"/>
</dbReference>
<feature type="domain" description="EGF-like" evidence="27">
    <location>
        <begin position="2884"/>
        <end position="2920"/>
    </location>
</feature>
<dbReference type="FunFam" id="2.10.25.10:FF:000472">
    <property type="entry name" value="Uncharacterized protein, isoform A"/>
    <property type="match status" value="1"/>
</dbReference>
<dbReference type="GO" id="GO:0072534">
    <property type="term" value="C:perineuronal net"/>
    <property type="evidence" value="ECO:0007669"/>
    <property type="project" value="TreeGrafter"/>
</dbReference>
<dbReference type="Gene3D" id="3.10.100.10">
    <property type="entry name" value="Mannose-Binding Protein A, subunit A"/>
    <property type="match status" value="3"/>
</dbReference>
<feature type="disulfide bond" evidence="24">
    <location>
        <begin position="191"/>
        <end position="212"/>
    </location>
</feature>
<feature type="region of interest" description="Disordered" evidence="25">
    <location>
        <begin position="2708"/>
        <end position="2728"/>
    </location>
</feature>
<evidence type="ECO:0000313" key="35">
    <source>
        <dbReference type="RefSeq" id="XP_017307860.1"/>
    </source>
</evidence>
<dbReference type="SMART" id="SM00179">
    <property type="entry name" value="EGF_CA"/>
    <property type="match status" value="2"/>
</dbReference>
<feature type="compositionally biased region" description="Low complexity" evidence="25">
    <location>
        <begin position="2317"/>
        <end position="2330"/>
    </location>
</feature>
<dbReference type="GO" id="GO:0001501">
    <property type="term" value="P:skeletal system development"/>
    <property type="evidence" value="ECO:0007669"/>
    <property type="project" value="TreeGrafter"/>
</dbReference>
<evidence type="ECO:0000256" key="12">
    <source>
        <dbReference type="ARBA" id="ARBA00023157"/>
    </source>
</evidence>
<dbReference type="CDD" id="cd00033">
    <property type="entry name" value="CCP"/>
    <property type="match status" value="1"/>
</dbReference>
<dbReference type="PROSITE" id="PS50923">
    <property type="entry name" value="SUSHI"/>
    <property type="match status" value="1"/>
</dbReference>
<feature type="compositionally biased region" description="Acidic residues" evidence="25">
    <location>
        <begin position="1871"/>
        <end position="1880"/>
    </location>
</feature>
<feature type="compositionally biased region" description="Acidic residues" evidence="25">
    <location>
        <begin position="1596"/>
        <end position="1607"/>
    </location>
</feature>
<keyword evidence="12 22" id="KW-1015">Disulfide bond</keyword>
<dbReference type="CTD" id="116993"/>
<dbReference type="SUPFAM" id="SSF57196">
    <property type="entry name" value="EGF/Laminin"/>
    <property type="match status" value="1"/>
</dbReference>
<dbReference type="SUPFAM" id="SSF57535">
    <property type="entry name" value="Complement control module/SCR domain"/>
    <property type="match status" value="1"/>
</dbReference>
<evidence type="ECO:0000256" key="19">
    <source>
        <dbReference type="ARBA" id="ARBA00044230"/>
    </source>
</evidence>
<dbReference type="Pfam" id="PF00193">
    <property type="entry name" value="Xlink"/>
    <property type="match status" value="2"/>
</dbReference>
<feature type="disulfide bond" evidence="22">
    <location>
        <begin position="2948"/>
        <end position="2957"/>
    </location>
</feature>
<dbReference type="GeneTree" id="ENSGT00940000156102"/>
<dbReference type="InterPro" id="IPR013106">
    <property type="entry name" value="Ig_V-set"/>
</dbReference>
<evidence type="ECO:0000256" key="4">
    <source>
        <dbReference type="ARBA" id="ARBA00022530"/>
    </source>
</evidence>